<evidence type="ECO:0000313" key="3">
    <source>
        <dbReference type="Proteomes" id="UP000291892"/>
    </source>
</evidence>
<dbReference type="Pfam" id="PF20285">
    <property type="entry name" value="CTD9"/>
    <property type="match status" value="1"/>
</dbReference>
<protein>
    <recommendedName>
        <fullName evidence="1">ABC-three component systems C-terminal domain-containing protein</fullName>
    </recommendedName>
</protein>
<dbReference type="EMBL" id="SIKX01000001">
    <property type="protein sequence ID" value="TBF19511.1"/>
    <property type="molecule type" value="Genomic_DNA"/>
</dbReference>
<dbReference type="RefSeq" id="WP_130681967.1">
    <property type="nucleotide sequence ID" value="NZ_JAJAEH010000004.1"/>
</dbReference>
<evidence type="ECO:0000313" key="2">
    <source>
        <dbReference type="EMBL" id="TBF19511.1"/>
    </source>
</evidence>
<dbReference type="InterPro" id="IPR046911">
    <property type="entry name" value="ABC-3C_CTD9"/>
</dbReference>
<comment type="caution">
    <text evidence="2">The sequence shown here is derived from an EMBL/GenBank/DDBJ whole genome shotgun (WGS) entry which is preliminary data.</text>
</comment>
<accession>A0AAE8QE48</accession>
<feature type="domain" description="ABC-three component systems C-terminal" evidence="1">
    <location>
        <begin position="35"/>
        <end position="148"/>
    </location>
</feature>
<organism evidence="2 3">
    <name type="scientific">Rhizobium ruizarguesonis</name>
    <dbReference type="NCBI Taxonomy" id="2081791"/>
    <lineage>
        <taxon>Bacteria</taxon>
        <taxon>Pseudomonadati</taxon>
        <taxon>Pseudomonadota</taxon>
        <taxon>Alphaproteobacteria</taxon>
        <taxon>Hyphomicrobiales</taxon>
        <taxon>Rhizobiaceae</taxon>
        <taxon>Rhizobium/Agrobacterium group</taxon>
        <taxon>Rhizobium</taxon>
    </lineage>
</organism>
<dbReference type="Proteomes" id="UP000291892">
    <property type="component" value="Unassembled WGS sequence"/>
</dbReference>
<gene>
    <name evidence="2" type="ORF">ELG94_14845</name>
</gene>
<dbReference type="AlphaFoldDB" id="A0AAE8QE48"/>
<evidence type="ECO:0000259" key="1">
    <source>
        <dbReference type="Pfam" id="PF20285"/>
    </source>
</evidence>
<name>A0AAE8QE48_9HYPH</name>
<proteinExistence type="predicted"/>
<sequence>MKILDDEIKKNVKSNGFIDDLQMFENNRAGETVVGLKAKLEKVGRGEEVFFAEMKKEYFSKLLMKFEHFPSAQKLFAYFLSRIHEVFETHIVPHASSLTRQEMEQIVENKIVAPTVADMGMGFEHFTLNESHIRGMIFWLADRCYIRWH</sequence>
<reference evidence="2 3" key="1">
    <citation type="submission" date="2019-02" db="EMBL/GenBank/DDBJ databases">
        <title>The genomic architecture of introgression among sibling species of bacteria.</title>
        <authorList>
            <person name="Cavassim M.I.A."/>
            <person name="Moeskjaer S."/>
            <person name="Moslemi C."/>
            <person name="Fields B."/>
            <person name="Bachmann A."/>
            <person name="Vilhjalmsson B."/>
            <person name="Schierup M.H."/>
            <person name="Young J.P.W."/>
            <person name="Andersen S.U."/>
        </authorList>
    </citation>
    <scope>NUCLEOTIDE SEQUENCE [LARGE SCALE GENOMIC DNA]</scope>
    <source>
        <strain evidence="2 3">SM42</strain>
    </source>
</reference>